<dbReference type="Proteomes" id="UP000094527">
    <property type="component" value="Unassembled WGS sequence"/>
</dbReference>
<dbReference type="PANTHER" id="PTHR30543">
    <property type="entry name" value="CHROMATE REDUCTASE"/>
    <property type="match status" value="1"/>
</dbReference>
<protein>
    <submittedName>
        <fullName evidence="2">FMN-dependent NADPH-azoreductase</fullName>
    </submittedName>
</protein>
<dbReference type="EMBL" id="LJIJ01000468">
    <property type="protein sequence ID" value="ODM97160.1"/>
    <property type="molecule type" value="Genomic_DNA"/>
</dbReference>
<dbReference type="OMA" id="DYAYDEW"/>
<dbReference type="SUPFAM" id="SSF52218">
    <property type="entry name" value="Flavoproteins"/>
    <property type="match status" value="1"/>
</dbReference>
<dbReference type="GO" id="GO:0010181">
    <property type="term" value="F:FMN binding"/>
    <property type="evidence" value="ECO:0007669"/>
    <property type="project" value="TreeGrafter"/>
</dbReference>
<reference evidence="2 3" key="1">
    <citation type="journal article" date="2016" name="Genome Biol. Evol.">
        <title>Gene Family Evolution Reflects Adaptation to Soil Environmental Stressors in the Genome of the Collembolan Orchesella cincta.</title>
        <authorList>
            <person name="Faddeeva-Vakhrusheva A."/>
            <person name="Derks M.F."/>
            <person name="Anvar S.Y."/>
            <person name="Agamennone V."/>
            <person name="Suring W."/>
            <person name="Smit S."/>
            <person name="van Straalen N.M."/>
            <person name="Roelofs D."/>
        </authorList>
    </citation>
    <scope>NUCLEOTIDE SEQUENCE [LARGE SCALE GENOMIC DNA]</scope>
    <source>
        <tissue evidence="2">Mixed pool</tissue>
    </source>
</reference>
<dbReference type="AlphaFoldDB" id="A0A1D2MVN4"/>
<dbReference type="Pfam" id="PF03358">
    <property type="entry name" value="FMN_red"/>
    <property type="match status" value="1"/>
</dbReference>
<accession>A0A1D2MVN4</accession>
<evidence type="ECO:0000313" key="3">
    <source>
        <dbReference type="Proteomes" id="UP000094527"/>
    </source>
</evidence>
<gene>
    <name evidence="2" type="ORF">Ocin01_09523</name>
</gene>
<comment type="caution">
    <text evidence="2">The sequence shown here is derived from an EMBL/GenBank/DDBJ whole genome shotgun (WGS) entry which is preliminary data.</text>
</comment>
<name>A0A1D2MVN4_ORCCI</name>
<proteinExistence type="predicted"/>
<dbReference type="InterPro" id="IPR050712">
    <property type="entry name" value="NAD(P)H-dep_reductase"/>
</dbReference>
<dbReference type="InterPro" id="IPR005025">
    <property type="entry name" value="FMN_Rdtase-like_dom"/>
</dbReference>
<evidence type="ECO:0000259" key="1">
    <source>
        <dbReference type="Pfam" id="PF03358"/>
    </source>
</evidence>
<sequence>MTTLKILVFIGSVRPGRMAERLGKFIETALENHSMQPIIIDPMTLSQSSLELNQTPLHFYSDPESDAPSWMKDLNECIRRASGFLILCSEYNCGIPPALSNLLNTFPPWSYKHRPVGIISYSTGNFGAVRVISVLRPYLTELGMIVVPAYATIPLIQETLDEDGNVVSNGFELKNIDKVLTEIKFYAKAIKAYSVNHPLPS</sequence>
<evidence type="ECO:0000313" key="2">
    <source>
        <dbReference type="EMBL" id="ODM97160.1"/>
    </source>
</evidence>
<dbReference type="Gene3D" id="3.40.50.360">
    <property type="match status" value="1"/>
</dbReference>
<feature type="domain" description="NADPH-dependent FMN reductase-like" evidence="1">
    <location>
        <begin position="5"/>
        <end position="153"/>
    </location>
</feature>
<dbReference type="GO" id="GO:0016491">
    <property type="term" value="F:oxidoreductase activity"/>
    <property type="evidence" value="ECO:0007669"/>
    <property type="project" value="InterPro"/>
</dbReference>
<dbReference type="PANTHER" id="PTHR30543:SF21">
    <property type="entry name" value="NAD(P)H-DEPENDENT FMN REDUCTASE LOT6"/>
    <property type="match status" value="1"/>
</dbReference>
<dbReference type="STRING" id="48709.A0A1D2MVN4"/>
<keyword evidence="3" id="KW-1185">Reference proteome</keyword>
<dbReference type="GO" id="GO:0005829">
    <property type="term" value="C:cytosol"/>
    <property type="evidence" value="ECO:0007669"/>
    <property type="project" value="TreeGrafter"/>
</dbReference>
<organism evidence="2 3">
    <name type="scientific">Orchesella cincta</name>
    <name type="common">Springtail</name>
    <name type="synonym">Podura cincta</name>
    <dbReference type="NCBI Taxonomy" id="48709"/>
    <lineage>
        <taxon>Eukaryota</taxon>
        <taxon>Metazoa</taxon>
        <taxon>Ecdysozoa</taxon>
        <taxon>Arthropoda</taxon>
        <taxon>Hexapoda</taxon>
        <taxon>Collembola</taxon>
        <taxon>Entomobryomorpha</taxon>
        <taxon>Entomobryoidea</taxon>
        <taxon>Orchesellidae</taxon>
        <taxon>Orchesellinae</taxon>
        <taxon>Orchesella</taxon>
    </lineage>
</organism>
<dbReference type="InterPro" id="IPR029039">
    <property type="entry name" value="Flavoprotein-like_sf"/>
</dbReference>
<dbReference type="OrthoDB" id="68575at2759"/>